<evidence type="ECO:0000313" key="2">
    <source>
        <dbReference type="Proteomes" id="UP001424741"/>
    </source>
</evidence>
<keyword evidence="2" id="KW-1185">Reference proteome</keyword>
<protein>
    <submittedName>
        <fullName evidence="1">Uncharacterized protein</fullName>
    </submittedName>
</protein>
<gene>
    <name evidence="1" type="ORF">Rhal01_01653</name>
</gene>
<accession>A0ABP9UZ06</accession>
<evidence type="ECO:0000313" key="1">
    <source>
        <dbReference type="EMBL" id="GAA5495478.1"/>
    </source>
</evidence>
<dbReference type="Proteomes" id="UP001424741">
    <property type="component" value="Unassembled WGS sequence"/>
</dbReference>
<dbReference type="EMBL" id="BAABRL010000004">
    <property type="protein sequence ID" value="GAA5495478.1"/>
    <property type="molecule type" value="Genomic_DNA"/>
</dbReference>
<comment type="caution">
    <text evidence="1">The sequence shown here is derived from an EMBL/GenBank/DDBJ whole genome shotgun (WGS) entry which is preliminary data.</text>
</comment>
<name>A0ABP9UZ06_9BACT</name>
<proteinExistence type="predicted"/>
<organism evidence="1 2">
    <name type="scientific">Rubritalea halochordaticola</name>
    <dbReference type="NCBI Taxonomy" id="714537"/>
    <lineage>
        <taxon>Bacteria</taxon>
        <taxon>Pseudomonadati</taxon>
        <taxon>Verrucomicrobiota</taxon>
        <taxon>Verrucomicrobiia</taxon>
        <taxon>Verrucomicrobiales</taxon>
        <taxon>Rubritaleaceae</taxon>
        <taxon>Rubritalea</taxon>
    </lineage>
</organism>
<reference evidence="1 2" key="1">
    <citation type="submission" date="2024-02" db="EMBL/GenBank/DDBJ databases">
        <title>Rubritalea halochordaticola NBRC 107102.</title>
        <authorList>
            <person name="Ichikawa N."/>
            <person name="Katano-Makiyama Y."/>
            <person name="Hidaka K."/>
        </authorList>
    </citation>
    <scope>NUCLEOTIDE SEQUENCE [LARGE SCALE GENOMIC DNA]</scope>
    <source>
        <strain evidence="1 2">NBRC 107102</strain>
    </source>
</reference>
<sequence>MQVQKVPREDWTLLGRRSVFSKESPYSLDDLSDAMEAAYKRVDRRAYRKAKENLAEMLCRYAPDGYEVALPHANQIIYQEIISHPLCRGYYLLEEGFTSMNWRHYNQRKLTWEKALKYRLRSMVTGSRFDSRRPMFDIDDQLYRGCFTVSGAAFKSVASRVDVSSGLAASNGEGQKRGRRIYAVLDSCYCNQGVAWDGYREALVRAIQSSPSSDEPVMIKFHFADTKRAERFAELQQRIHSREIELLDSGFCIEDALGREDLVLFGLSSLGHYSILLGCEALTFCHEIQGFDLGAWVQRGWLPAEMLESPVFKSAEASAK</sequence>